<name>A0A5C5G6T0_9BASI</name>
<evidence type="ECO:0000313" key="2">
    <source>
        <dbReference type="EMBL" id="TNY24808.1"/>
    </source>
</evidence>
<proteinExistence type="predicted"/>
<evidence type="ECO:0000313" key="3">
    <source>
        <dbReference type="Proteomes" id="UP000311382"/>
    </source>
</evidence>
<accession>A0A5C5G6T0</accession>
<comment type="caution">
    <text evidence="2">The sequence shown here is derived from an EMBL/GenBank/DDBJ whole genome shotgun (WGS) entry which is preliminary data.</text>
</comment>
<organism evidence="2 3">
    <name type="scientific">Rhodotorula diobovata</name>
    <dbReference type="NCBI Taxonomy" id="5288"/>
    <lineage>
        <taxon>Eukaryota</taxon>
        <taxon>Fungi</taxon>
        <taxon>Dikarya</taxon>
        <taxon>Basidiomycota</taxon>
        <taxon>Pucciniomycotina</taxon>
        <taxon>Microbotryomycetes</taxon>
        <taxon>Sporidiobolales</taxon>
        <taxon>Sporidiobolaceae</taxon>
        <taxon>Rhodotorula</taxon>
    </lineage>
</organism>
<protein>
    <submittedName>
        <fullName evidence="2">Uncharacterized protein</fullName>
    </submittedName>
</protein>
<keyword evidence="3" id="KW-1185">Reference proteome</keyword>
<evidence type="ECO:0000256" key="1">
    <source>
        <dbReference type="SAM" id="MobiDB-lite"/>
    </source>
</evidence>
<dbReference type="Proteomes" id="UP000311382">
    <property type="component" value="Unassembled WGS sequence"/>
</dbReference>
<gene>
    <name evidence="2" type="ORF">DMC30DRAFT_7076</name>
</gene>
<dbReference type="EMBL" id="SOZI01000001">
    <property type="protein sequence ID" value="TNY24808.1"/>
    <property type="molecule type" value="Genomic_DNA"/>
</dbReference>
<dbReference type="AlphaFoldDB" id="A0A5C5G6T0"/>
<reference evidence="2 3" key="1">
    <citation type="submission" date="2019-03" db="EMBL/GenBank/DDBJ databases">
        <title>Rhodosporidium diobovatum UCD-FST 08-225 genome sequencing, assembly, and annotation.</title>
        <authorList>
            <person name="Fakankun I.U."/>
            <person name="Fristensky B."/>
            <person name="Levin D.B."/>
        </authorList>
    </citation>
    <scope>NUCLEOTIDE SEQUENCE [LARGE SCALE GENOMIC DNA]</scope>
    <source>
        <strain evidence="2 3">UCD-FST 08-225</strain>
    </source>
</reference>
<feature type="compositionally biased region" description="Polar residues" evidence="1">
    <location>
        <begin position="28"/>
        <end position="40"/>
    </location>
</feature>
<sequence length="154" mass="16289">MGGGHLVSPDCGTSLQMPQSACRHHSSSPRQAGTASPSTHDPSRRAHTRPVFVAVTPGRRTRSSLVLFCSLLLTTAFYLCTSSTSLPSPPLYHLPCSLCPPPPSLPPQQPARACALAPPCGAPTLPPSRPSPCWKRLKQLAGRRGQIPQAQAGR</sequence>
<feature type="region of interest" description="Disordered" evidence="1">
    <location>
        <begin position="16"/>
        <end position="48"/>
    </location>
</feature>